<dbReference type="InterPro" id="IPR036390">
    <property type="entry name" value="WH_DNA-bd_sf"/>
</dbReference>
<dbReference type="InterPro" id="IPR026881">
    <property type="entry name" value="WYL_dom"/>
</dbReference>
<dbReference type="PROSITE" id="PS52050">
    <property type="entry name" value="WYL"/>
    <property type="match status" value="1"/>
</dbReference>
<keyword evidence="1" id="KW-0805">Transcription regulation</keyword>
<sequence>MTRPTSRVLALLELLQSGGTRRVADLADRIGVDERTIRRYAEHLADLDIPIRSVRGRYGGYRLAPGFRMPPLMLTDDEAVAVAIGLVVGRRAGLVPESTASDSALSKLRRVLPARLADRLGALLSTSSFTAPPRSGPPTDTGVLLTIAEAARDRRAVEIDYTDRRGQRSTRTIAPYGVVGHAGHWYVATDDRTFRLDRIISASLLTATTEKAPGDDPARAVLESLATAPWAHTVSVRVLGTVDDIQRRLPLGLAVVTPLGSEVRVELRAERLDWVPALLAGLDRPFVIEEPAELRGKVADLANRLASWAEHGAGPQGRPHGTPRLRG</sequence>
<name>A0A4R7ZFL4_9ACTN</name>
<dbReference type="EMBL" id="SODF01000003">
    <property type="protein sequence ID" value="TDW15028.1"/>
    <property type="molecule type" value="Genomic_DNA"/>
</dbReference>
<keyword evidence="4" id="KW-0238">DNA-binding</keyword>
<dbReference type="InterPro" id="IPR057727">
    <property type="entry name" value="WCX_dom"/>
</dbReference>
<evidence type="ECO:0000313" key="4">
    <source>
        <dbReference type="EMBL" id="TDW15028.1"/>
    </source>
</evidence>
<evidence type="ECO:0000256" key="1">
    <source>
        <dbReference type="ARBA" id="ARBA00023015"/>
    </source>
</evidence>
<dbReference type="InterPro" id="IPR036388">
    <property type="entry name" value="WH-like_DNA-bd_sf"/>
</dbReference>
<dbReference type="PANTHER" id="PTHR34580">
    <property type="match status" value="1"/>
</dbReference>
<dbReference type="InterPro" id="IPR001034">
    <property type="entry name" value="DeoR_HTH"/>
</dbReference>
<proteinExistence type="predicted"/>
<dbReference type="Pfam" id="PF13280">
    <property type="entry name" value="WYL"/>
    <property type="match status" value="1"/>
</dbReference>
<dbReference type="Proteomes" id="UP000295447">
    <property type="component" value="Unassembled WGS sequence"/>
</dbReference>
<dbReference type="InterPro" id="IPR013196">
    <property type="entry name" value="HTH_11"/>
</dbReference>
<reference evidence="4 5" key="1">
    <citation type="submission" date="2019-03" db="EMBL/GenBank/DDBJ databases">
        <title>Genomic Encyclopedia of Type Strains, Phase III (KMG-III): the genomes of soil and plant-associated and newly described type strains.</title>
        <authorList>
            <person name="Whitman W."/>
        </authorList>
    </citation>
    <scope>NUCLEOTIDE SEQUENCE [LARGE SCALE GENOMIC DNA]</scope>
    <source>
        <strain evidence="4 5">VKM Ac-2570</strain>
    </source>
</reference>
<dbReference type="PROSITE" id="PS51000">
    <property type="entry name" value="HTH_DEOR_2"/>
    <property type="match status" value="1"/>
</dbReference>
<dbReference type="GO" id="GO:0003700">
    <property type="term" value="F:DNA-binding transcription factor activity"/>
    <property type="evidence" value="ECO:0007669"/>
    <property type="project" value="InterPro"/>
</dbReference>
<organism evidence="4 5">
    <name type="scientific">Kribbella kalugense</name>
    <dbReference type="NCBI Taxonomy" id="2512221"/>
    <lineage>
        <taxon>Bacteria</taxon>
        <taxon>Bacillati</taxon>
        <taxon>Actinomycetota</taxon>
        <taxon>Actinomycetes</taxon>
        <taxon>Propionibacteriales</taxon>
        <taxon>Kribbellaceae</taxon>
        <taxon>Kribbella</taxon>
    </lineage>
</organism>
<dbReference type="InterPro" id="IPR028349">
    <property type="entry name" value="PafC-like"/>
</dbReference>
<dbReference type="Pfam" id="PF25583">
    <property type="entry name" value="WCX"/>
    <property type="match status" value="1"/>
</dbReference>
<dbReference type="AlphaFoldDB" id="A0A4R7ZFL4"/>
<comment type="caution">
    <text evidence="4">The sequence shown here is derived from an EMBL/GenBank/DDBJ whole genome shotgun (WGS) entry which is preliminary data.</text>
</comment>
<dbReference type="Gene3D" id="1.10.10.10">
    <property type="entry name" value="Winged helix-like DNA-binding domain superfamily/Winged helix DNA-binding domain"/>
    <property type="match status" value="1"/>
</dbReference>
<evidence type="ECO:0000259" key="3">
    <source>
        <dbReference type="PROSITE" id="PS51000"/>
    </source>
</evidence>
<dbReference type="InterPro" id="IPR051534">
    <property type="entry name" value="CBASS_pafABC_assoc_protein"/>
</dbReference>
<feature type="domain" description="HTH deoR-type" evidence="3">
    <location>
        <begin position="4"/>
        <end position="63"/>
    </location>
</feature>
<dbReference type="RefSeq" id="WP_134122940.1">
    <property type="nucleotide sequence ID" value="NZ_SODF01000003.1"/>
</dbReference>
<protein>
    <submittedName>
        <fullName evidence="4">Putative DNA-binding transcriptional regulator YafY</fullName>
    </submittedName>
</protein>
<evidence type="ECO:0000256" key="2">
    <source>
        <dbReference type="ARBA" id="ARBA00023163"/>
    </source>
</evidence>
<accession>A0A4R7ZFL4</accession>
<keyword evidence="5" id="KW-1185">Reference proteome</keyword>
<dbReference type="OrthoDB" id="9807255at2"/>
<evidence type="ECO:0000313" key="5">
    <source>
        <dbReference type="Proteomes" id="UP000295447"/>
    </source>
</evidence>
<dbReference type="PIRSF" id="PIRSF016838">
    <property type="entry name" value="PafC"/>
    <property type="match status" value="1"/>
</dbReference>
<dbReference type="GO" id="GO:0003677">
    <property type="term" value="F:DNA binding"/>
    <property type="evidence" value="ECO:0007669"/>
    <property type="project" value="UniProtKB-KW"/>
</dbReference>
<gene>
    <name evidence="4" type="ORF">EV650_6508</name>
</gene>
<dbReference type="Pfam" id="PF08279">
    <property type="entry name" value="HTH_11"/>
    <property type="match status" value="1"/>
</dbReference>
<dbReference type="PANTHER" id="PTHR34580:SF3">
    <property type="entry name" value="PROTEIN PAFB"/>
    <property type="match status" value="1"/>
</dbReference>
<dbReference type="SUPFAM" id="SSF46785">
    <property type="entry name" value="Winged helix' DNA-binding domain"/>
    <property type="match status" value="1"/>
</dbReference>
<keyword evidence="2" id="KW-0804">Transcription</keyword>